<keyword evidence="3" id="KW-1185">Reference proteome</keyword>
<keyword evidence="1" id="KW-0732">Signal</keyword>
<dbReference type="AlphaFoldDB" id="A0A9P0SH33"/>
<evidence type="ECO:0000256" key="1">
    <source>
        <dbReference type="SAM" id="SignalP"/>
    </source>
</evidence>
<dbReference type="Proteomes" id="UP001152562">
    <property type="component" value="Unassembled WGS sequence"/>
</dbReference>
<reference evidence="2" key="1">
    <citation type="submission" date="2022-05" db="EMBL/GenBank/DDBJ databases">
        <authorList>
            <person name="Okamura Y."/>
        </authorList>
    </citation>
    <scope>NUCLEOTIDE SEQUENCE</scope>
</reference>
<accession>A0A9P0SH33</accession>
<feature type="chain" id="PRO_5040153550" description="Cuticle protein" evidence="1">
    <location>
        <begin position="18"/>
        <end position="78"/>
    </location>
</feature>
<sequence length="78" mass="8161">MFVKAAVILSVVAVAAAGVVHLGHGYAGEGYGHESVAYAPVAHGGYEAHDQHIDYHVSIAFIADTSKLYKRVAVIVKG</sequence>
<evidence type="ECO:0000313" key="2">
    <source>
        <dbReference type="EMBL" id="CAH3820853.1"/>
    </source>
</evidence>
<feature type="signal peptide" evidence="1">
    <location>
        <begin position="1"/>
        <end position="17"/>
    </location>
</feature>
<name>A0A9P0SH33_PIEBR</name>
<comment type="caution">
    <text evidence="2">The sequence shown here is derived from an EMBL/GenBank/DDBJ whole genome shotgun (WGS) entry which is preliminary data.</text>
</comment>
<proteinExistence type="predicted"/>
<protein>
    <recommendedName>
        <fullName evidence="4">Cuticle protein</fullName>
    </recommendedName>
</protein>
<evidence type="ECO:0008006" key="4">
    <source>
        <dbReference type="Google" id="ProtNLM"/>
    </source>
</evidence>
<dbReference type="EMBL" id="CALOZG010000001">
    <property type="protein sequence ID" value="CAH3820853.1"/>
    <property type="molecule type" value="Genomic_DNA"/>
</dbReference>
<evidence type="ECO:0000313" key="3">
    <source>
        <dbReference type="Proteomes" id="UP001152562"/>
    </source>
</evidence>
<gene>
    <name evidence="2" type="ORF">PIBRA_LOCUS47</name>
</gene>
<organism evidence="2 3">
    <name type="scientific">Pieris brassicae</name>
    <name type="common">White butterfly</name>
    <name type="synonym">Large white butterfly</name>
    <dbReference type="NCBI Taxonomy" id="7116"/>
    <lineage>
        <taxon>Eukaryota</taxon>
        <taxon>Metazoa</taxon>
        <taxon>Ecdysozoa</taxon>
        <taxon>Arthropoda</taxon>
        <taxon>Hexapoda</taxon>
        <taxon>Insecta</taxon>
        <taxon>Pterygota</taxon>
        <taxon>Neoptera</taxon>
        <taxon>Endopterygota</taxon>
        <taxon>Lepidoptera</taxon>
        <taxon>Glossata</taxon>
        <taxon>Ditrysia</taxon>
        <taxon>Papilionoidea</taxon>
        <taxon>Pieridae</taxon>
        <taxon>Pierinae</taxon>
        <taxon>Pieris</taxon>
    </lineage>
</organism>